<dbReference type="AlphaFoldDB" id="A0A521F3Q3"/>
<name>A0A521F3Q3_9EURY</name>
<reference evidence="1 2" key="1">
    <citation type="submission" date="2017-05" db="EMBL/GenBank/DDBJ databases">
        <authorList>
            <person name="Varghese N."/>
            <person name="Submissions S."/>
        </authorList>
    </citation>
    <scope>NUCLEOTIDE SEQUENCE [LARGE SCALE GENOMIC DNA]</scope>
    <source>
        <strain evidence="1 2">DSM 19504</strain>
    </source>
</reference>
<accession>A0A521F3Q3</accession>
<evidence type="ECO:0000313" key="1">
    <source>
        <dbReference type="EMBL" id="SMO90848.1"/>
    </source>
</evidence>
<protein>
    <submittedName>
        <fullName evidence="1">Uncharacterized protein</fullName>
    </submittedName>
</protein>
<evidence type="ECO:0000313" key="2">
    <source>
        <dbReference type="Proteomes" id="UP000319712"/>
    </source>
</evidence>
<proteinExistence type="predicted"/>
<gene>
    <name evidence="1" type="ORF">SAMN06264867_11816</name>
</gene>
<keyword evidence="2" id="KW-1185">Reference proteome</keyword>
<organism evidence="1 2">
    <name type="scientific">Halorubrum cibi</name>
    <dbReference type="NCBI Taxonomy" id="413815"/>
    <lineage>
        <taxon>Archaea</taxon>
        <taxon>Methanobacteriati</taxon>
        <taxon>Methanobacteriota</taxon>
        <taxon>Stenosarchaea group</taxon>
        <taxon>Halobacteria</taxon>
        <taxon>Halobacteriales</taxon>
        <taxon>Haloferacaceae</taxon>
        <taxon>Halorubrum</taxon>
    </lineage>
</organism>
<sequence>MTGCPHPTRRPSGRCEMCAVEETFDGVEFDDLGEYECPECGRGTSGRDVVCYRCRGESA</sequence>
<dbReference type="Proteomes" id="UP000319712">
    <property type="component" value="Unassembled WGS sequence"/>
</dbReference>
<dbReference type="EMBL" id="FXTD01000018">
    <property type="protein sequence ID" value="SMO90848.1"/>
    <property type="molecule type" value="Genomic_DNA"/>
</dbReference>